<keyword evidence="1" id="KW-1133">Transmembrane helix</keyword>
<reference evidence="2 3" key="1">
    <citation type="submission" date="2016-03" db="EMBL/GenBank/DDBJ databases">
        <title>Fine-scale spatial genetic structure of a fungal parasite of coffee scale insects.</title>
        <authorList>
            <person name="Jackson D."/>
            <person name="Zemenick K.A."/>
            <person name="Malloure B."/>
            <person name="Quandt C.A."/>
            <person name="James T.Y."/>
        </authorList>
    </citation>
    <scope>NUCLEOTIDE SEQUENCE [LARGE SCALE GENOMIC DNA]</scope>
    <source>
        <strain evidence="2 3">UM487</strain>
    </source>
</reference>
<keyword evidence="1" id="KW-0472">Membrane</keyword>
<dbReference type="AlphaFoldDB" id="A0A179I4R4"/>
<keyword evidence="1" id="KW-0812">Transmembrane</keyword>
<evidence type="ECO:0000313" key="3">
    <source>
        <dbReference type="Proteomes" id="UP000243081"/>
    </source>
</evidence>
<dbReference type="OMA" id="LESWAII"/>
<keyword evidence="3" id="KW-1185">Reference proteome</keyword>
<evidence type="ECO:0000256" key="1">
    <source>
        <dbReference type="SAM" id="Phobius"/>
    </source>
</evidence>
<name>A0A179I4R4_CORDF</name>
<gene>
    <name evidence="2" type="ORF">LLEC1_07600</name>
</gene>
<evidence type="ECO:0000313" key="2">
    <source>
        <dbReference type="EMBL" id="OAQ96738.1"/>
    </source>
</evidence>
<sequence length="140" mass="15452">MDHIPLVIILARIYQVAVLLYGILTLPSATSAAWAVATTTPQPGPLKLRPYDGLRVSKRQELLKLLRQTALCWPLVVAGVALADGDAADKKFVDDSLLTIWMTPNTWAAPFVCRTKLLVFWRSGSMAWEDCFDEPVPCIG</sequence>
<dbReference type="Proteomes" id="UP000243081">
    <property type="component" value="Unassembled WGS sequence"/>
</dbReference>
<organism evidence="2 3">
    <name type="scientific">Cordyceps confragosa</name>
    <name type="common">Lecanicillium lecanii</name>
    <dbReference type="NCBI Taxonomy" id="2714763"/>
    <lineage>
        <taxon>Eukaryota</taxon>
        <taxon>Fungi</taxon>
        <taxon>Dikarya</taxon>
        <taxon>Ascomycota</taxon>
        <taxon>Pezizomycotina</taxon>
        <taxon>Sordariomycetes</taxon>
        <taxon>Hypocreomycetidae</taxon>
        <taxon>Hypocreales</taxon>
        <taxon>Cordycipitaceae</taxon>
        <taxon>Akanthomyces</taxon>
    </lineage>
</organism>
<dbReference type="OrthoDB" id="5386330at2759"/>
<comment type="caution">
    <text evidence="2">The sequence shown here is derived from an EMBL/GenBank/DDBJ whole genome shotgun (WGS) entry which is preliminary data.</text>
</comment>
<feature type="transmembrane region" description="Helical" evidence="1">
    <location>
        <begin position="6"/>
        <end position="24"/>
    </location>
</feature>
<protein>
    <submittedName>
        <fullName evidence="2">Uncharacterized protein</fullName>
    </submittedName>
</protein>
<accession>A0A179I4R4</accession>
<proteinExistence type="predicted"/>
<dbReference type="EMBL" id="LUKN01003924">
    <property type="protein sequence ID" value="OAQ96738.1"/>
    <property type="molecule type" value="Genomic_DNA"/>
</dbReference>